<evidence type="ECO:0000313" key="3">
    <source>
        <dbReference type="Proteomes" id="UP000273898"/>
    </source>
</evidence>
<dbReference type="AlphaFoldDB" id="A0A497XMN3"/>
<sequence>MATIVKKKSDVEFKNIWTLFPDTPPPAITYTKTPKSIPLSSIVSVRYFKLLSKIDYFASKEIGQEDSEYHISGSTFYVTKEILKWLSVKRFIERDVAIHIFSNQDNGIQIELDGQYLKADIEILDSTSIEVRRYTGSDNTVTKHELSVSSLYLLDDFVNQS</sequence>
<dbReference type="RefSeq" id="WP_121288096.1">
    <property type="nucleotide sequence ID" value="NZ_RCCK01000018.1"/>
</dbReference>
<protein>
    <submittedName>
        <fullName evidence="1">Uncharacterized protein</fullName>
    </submittedName>
</protein>
<dbReference type="Proteomes" id="UP000297429">
    <property type="component" value="Unassembled WGS sequence"/>
</dbReference>
<dbReference type="Proteomes" id="UP000273898">
    <property type="component" value="Unassembled WGS sequence"/>
</dbReference>
<evidence type="ECO:0000313" key="4">
    <source>
        <dbReference type="Proteomes" id="UP000297429"/>
    </source>
</evidence>
<proteinExistence type="predicted"/>
<reference evidence="2 4" key="2">
    <citation type="submission" date="2019-03" db="EMBL/GenBank/DDBJ databases">
        <authorList>
            <person name="He R.-H."/>
        </authorList>
    </citation>
    <scope>NUCLEOTIDE SEQUENCE [LARGE SCALE GENOMIC DNA]</scope>
    <source>
        <strain evidence="2 4">DSM 19624</strain>
    </source>
</reference>
<comment type="caution">
    <text evidence="1">The sequence shown here is derived from an EMBL/GenBank/DDBJ whole genome shotgun (WGS) entry which is preliminary data.</text>
</comment>
<dbReference type="EMBL" id="RCCK01000018">
    <property type="protein sequence ID" value="RLJ69209.1"/>
    <property type="molecule type" value="Genomic_DNA"/>
</dbReference>
<name>A0A497XMN3_9SPHI</name>
<dbReference type="EMBL" id="SOPX01000003">
    <property type="protein sequence ID" value="TFB29754.1"/>
    <property type="molecule type" value="Genomic_DNA"/>
</dbReference>
<keyword evidence="4" id="KW-1185">Reference proteome</keyword>
<organism evidence="1 3">
    <name type="scientific">Pedobacter alluvionis</name>
    <dbReference type="NCBI Taxonomy" id="475253"/>
    <lineage>
        <taxon>Bacteria</taxon>
        <taxon>Pseudomonadati</taxon>
        <taxon>Bacteroidota</taxon>
        <taxon>Sphingobacteriia</taxon>
        <taxon>Sphingobacteriales</taxon>
        <taxon>Sphingobacteriaceae</taxon>
        <taxon>Pedobacter</taxon>
    </lineage>
</organism>
<gene>
    <name evidence="1" type="ORF">BCL90_5307</name>
    <name evidence="2" type="ORF">E3V97_16310</name>
</gene>
<accession>A0A497XMN3</accession>
<evidence type="ECO:0000313" key="1">
    <source>
        <dbReference type="EMBL" id="RLJ69209.1"/>
    </source>
</evidence>
<evidence type="ECO:0000313" key="2">
    <source>
        <dbReference type="EMBL" id="TFB29754.1"/>
    </source>
</evidence>
<reference evidence="1 3" key="1">
    <citation type="submission" date="2018-10" db="EMBL/GenBank/DDBJ databases">
        <title>Genomic Encyclopedia of Archaeal and Bacterial Type Strains, Phase II (KMG-II): from individual species to whole genera.</title>
        <authorList>
            <person name="Goeker M."/>
        </authorList>
    </citation>
    <scope>NUCLEOTIDE SEQUENCE [LARGE SCALE GENOMIC DNA]</scope>
    <source>
        <strain evidence="1 3">DSM 19624</strain>
    </source>
</reference>